<keyword evidence="3" id="KW-1185">Reference proteome</keyword>
<sequence>MLVGAPPGTLGLAQPTGWMTAFLFVEVMKHFILHTSSSLDNPSLLIFDNHESHLSLEVVKLAKTYGVEILTLPPHSSNKLQPLDVEVLGPFQTYYRVDHDSWMTRNPRKTFYIYNIAECV</sequence>
<evidence type="ECO:0000313" key="2">
    <source>
        <dbReference type="EMBL" id="KAJ8965431.1"/>
    </source>
</evidence>
<name>A0AAV8ZLX5_9CUCU</name>
<dbReference type="InterPro" id="IPR004875">
    <property type="entry name" value="DDE_SF_endonuclease_dom"/>
</dbReference>
<dbReference type="InterPro" id="IPR050863">
    <property type="entry name" value="CenT-Element_Derived"/>
</dbReference>
<evidence type="ECO:0000313" key="3">
    <source>
        <dbReference type="Proteomes" id="UP001162156"/>
    </source>
</evidence>
<evidence type="ECO:0000259" key="1">
    <source>
        <dbReference type="Pfam" id="PF03184"/>
    </source>
</evidence>
<dbReference type="Pfam" id="PF03184">
    <property type="entry name" value="DDE_1"/>
    <property type="match status" value="1"/>
</dbReference>
<accession>A0AAV8ZLX5</accession>
<dbReference type="GO" id="GO:0003677">
    <property type="term" value="F:DNA binding"/>
    <property type="evidence" value="ECO:0007669"/>
    <property type="project" value="TreeGrafter"/>
</dbReference>
<feature type="domain" description="DDE-1" evidence="1">
    <location>
        <begin position="14"/>
        <end position="105"/>
    </location>
</feature>
<organism evidence="2 3">
    <name type="scientific">Rhamnusium bicolor</name>
    <dbReference type="NCBI Taxonomy" id="1586634"/>
    <lineage>
        <taxon>Eukaryota</taxon>
        <taxon>Metazoa</taxon>
        <taxon>Ecdysozoa</taxon>
        <taxon>Arthropoda</taxon>
        <taxon>Hexapoda</taxon>
        <taxon>Insecta</taxon>
        <taxon>Pterygota</taxon>
        <taxon>Neoptera</taxon>
        <taxon>Endopterygota</taxon>
        <taxon>Coleoptera</taxon>
        <taxon>Polyphaga</taxon>
        <taxon>Cucujiformia</taxon>
        <taxon>Chrysomeloidea</taxon>
        <taxon>Cerambycidae</taxon>
        <taxon>Lepturinae</taxon>
        <taxon>Rhagiini</taxon>
        <taxon>Rhamnusium</taxon>
    </lineage>
</organism>
<dbReference type="PANTHER" id="PTHR19303">
    <property type="entry name" value="TRANSPOSON"/>
    <property type="match status" value="1"/>
</dbReference>
<reference evidence="2" key="1">
    <citation type="journal article" date="2023" name="Insect Mol. Biol.">
        <title>Genome sequencing provides insights into the evolution of gene families encoding plant cell wall-degrading enzymes in longhorned beetles.</title>
        <authorList>
            <person name="Shin N.R."/>
            <person name="Okamura Y."/>
            <person name="Kirsch R."/>
            <person name="Pauchet Y."/>
        </authorList>
    </citation>
    <scope>NUCLEOTIDE SEQUENCE</scope>
    <source>
        <strain evidence="2">RBIC_L_NR</strain>
    </source>
</reference>
<dbReference type="PANTHER" id="PTHR19303:SF71">
    <property type="entry name" value="ZINC FINGER PHD-TYPE DOMAIN-CONTAINING PROTEIN"/>
    <property type="match status" value="1"/>
</dbReference>
<dbReference type="Proteomes" id="UP001162156">
    <property type="component" value="Unassembled WGS sequence"/>
</dbReference>
<dbReference type="EMBL" id="JANEYF010001227">
    <property type="protein sequence ID" value="KAJ8965431.1"/>
    <property type="molecule type" value="Genomic_DNA"/>
</dbReference>
<proteinExistence type="predicted"/>
<comment type="caution">
    <text evidence="2">The sequence shown here is derived from an EMBL/GenBank/DDBJ whole genome shotgun (WGS) entry which is preliminary data.</text>
</comment>
<gene>
    <name evidence="2" type="ORF">NQ314_004138</name>
</gene>
<dbReference type="GO" id="GO:0005634">
    <property type="term" value="C:nucleus"/>
    <property type="evidence" value="ECO:0007669"/>
    <property type="project" value="TreeGrafter"/>
</dbReference>
<dbReference type="AlphaFoldDB" id="A0AAV8ZLX5"/>
<protein>
    <recommendedName>
        <fullName evidence="1">DDE-1 domain-containing protein</fullName>
    </recommendedName>
</protein>